<dbReference type="PANTHER" id="PTHR36846">
    <property type="entry name" value="PROTEIN VIAA"/>
    <property type="match status" value="1"/>
</dbReference>
<evidence type="ECO:0000313" key="3">
    <source>
        <dbReference type="Proteomes" id="UP000294678"/>
    </source>
</evidence>
<dbReference type="SMART" id="SM00327">
    <property type="entry name" value="VWA"/>
    <property type="match status" value="1"/>
</dbReference>
<name>A0AA46I6M8_9FUSO</name>
<dbReference type="PANTHER" id="PTHR36846:SF1">
    <property type="entry name" value="PROTEIN VIAA"/>
    <property type="match status" value="1"/>
</dbReference>
<dbReference type="InterPro" id="IPR002035">
    <property type="entry name" value="VWF_A"/>
</dbReference>
<proteinExistence type="predicted"/>
<feature type="domain" description="VWFA" evidence="1">
    <location>
        <begin position="341"/>
        <end position="508"/>
    </location>
</feature>
<evidence type="ECO:0000313" key="2">
    <source>
        <dbReference type="EMBL" id="TDT71936.1"/>
    </source>
</evidence>
<comment type="caution">
    <text evidence="2">The sequence shown here is derived from an EMBL/GenBank/DDBJ whole genome shotgun (WGS) entry which is preliminary data.</text>
</comment>
<keyword evidence="3" id="KW-1185">Reference proteome</keyword>
<dbReference type="Gene3D" id="3.40.50.410">
    <property type="entry name" value="von Willebrand factor, type A domain"/>
    <property type="match status" value="1"/>
</dbReference>
<dbReference type="RefSeq" id="WP_134112527.1">
    <property type="nucleotide sequence ID" value="NZ_SOBG01000002.1"/>
</dbReference>
<gene>
    <name evidence="2" type="ORF">EV215_0628</name>
</gene>
<dbReference type="Proteomes" id="UP000294678">
    <property type="component" value="Unassembled WGS sequence"/>
</dbReference>
<reference evidence="2 3" key="1">
    <citation type="submission" date="2019-03" db="EMBL/GenBank/DDBJ databases">
        <title>Genomic Encyclopedia of Type Strains, Phase IV (KMG-IV): sequencing the most valuable type-strain genomes for metagenomic binning, comparative biology and taxonomic classification.</title>
        <authorList>
            <person name="Goeker M."/>
        </authorList>
    </citation>
    <scope>NUCLEOTIDE SEQUENCE [LARGE SCALE GENOMIC DNA]</scope>
    <source>
        <strain evidence="2 3">DSM 100055</strain>
    </source>
</reference>
<sequence>MKNIENLTKIEKIKEMFNNEIADDNEFNNVIWINYIEDREIREKVALNQFIKLYLGEKKDFIEVDSILNRGIIILDKFFDYTKNNLEFTKKLIKDFFFKIKEDIIKNNINFNIEEFINKIDKTRYNYKKKQFDKMKNLYLNNELTIEEIEKYKLQALKDIKNIKDSSKIKNLYEKIKDSKNKWSEILKKYEEFYEDYYKKIEKLKEVWGNNSITASLGWDLSNSDFSMENINNLIKIEKFIRIEDNKEINKLLKKLGKSKVDTNKIKSNRIRKRINFRSNNEILGITRSSDITRVLSSEYTLLNNKLLKYYFYQKYIESELLSYRLADNKNEDNKNNKRNEGPFIICLDTSSSMEGLPEILSKSITIDIIKQAKKQKRDIYLIMFGSIDEVIELKIDYTKENSIRLLKFLQKKYYGGTDFVTPIKKSFELIDNKKIENADILMISDGLVKIPNDFIKKINETKQKRDIKIYSLIINTEKIKDKFSDEVYYYKYKNSEKKVDRKVTRREISFYADDLSLFID</sequence>
<evidence type="ECO:0000259" key="1">
    <source>
        <dbReference type="SMART" id="SM00327"/>
    </source>
</evidence>
<dbReference type="GO" id="GO:0005829">
    <property type="term" value="C:cytosol"/>
    <property type="evidence" value="ECO:0007669"/>
    <property type="project" value="TreeGrafter"/>
</dbReference>
<dbReference type="EMBL" id="SOBG01000002">
    <property type="protein sequence ID" value="TDT71936.1"/>
    <property type="molecule type" value="Genomic_DNA"/>
</dbReference>
<dbReference type="SUPFAM" id="SSF53300">
    <property type="entry name" value="vWA-like"/>
    <property type="match status" value="1"/>
</dbReference>
<organism evidence="2 3">
    <name type="scientific">Hypnocyclicus thermotrophus</name>
    <dbReference type="NCBI Taxonomy" id="1627895"/>
    <lineage>
        <taxon>Bacteria</taxon>
        <taxon>Fusobacteriati</taxon>
        <taxon>Fusobacteriota</taxon>
        <taxon>Fusobacteriia</taxon>
        <taxon>Fusobacteriales</taxon>
        <taxon>Fusobacteriaceae</taxon>
        <taxon>Hypnocyclicus</taxon>
    </lineage>
</organism>
<protein>
    <submittedName>
        <fullName evidence="2">von Willebrand factor type A domain-containing protein</fullName>
    </submittedName>
</protein>
<dbReference type="AlphaFoldDB" id="A0AA46I6M8"/>
<dbReference type="InterPro" id="IPR036465">
    <property type="entry name" value="vWFA_dom_sf"/>
</dbReference>
<dbReference type="Pfam" id="PF13519">
    <property type="entry name" value="VWA_2"/>
    <property type="match status" value="1"/>
</dbReference>
<accession>A0AA46I6M8</accession>